<name>A0AAE8HGL8_9PSED</name>
<accession>A0AAE8HGL8</accession>
<gene>
    <name evidence="1" type="ORF">SAMN04490209_4726</name>
</gene>
<keyword evidence="2" id="KW-1185">Reference proteome</keyword>
<dbReference type="Proteomes" id="UP000182085">
    <property type="component" value="Chromosome I"/>
</dbReference>
<sequence length="247" mass="27121">MNLSALVGSYAQPYSNLVPPAIEHTGTAGPGAYDNTATQVNRFDTGYMPMSKTAAGIKPKNIWTAFTQGRQGNCVTVSAIKAAMMKYGHNPRGIYKSVTETPTGFDIVMRDTFKLSLTHDEIKQAKTGSAFYGDDPDVLADAVFLYAASAKRAQMKNHEGRAKRSFEAAMGTLNDGEGDRDGFKRLGLLGKTRWTHFRDLDKGVTGTASFYNHSVAVVDGHIDLYGEKRPFSTSPFRNWRGMYLKLV</sequence>
<proteinExistence type="predicted"/>
<organism evidence="1 2">
    <name type="scientific">Pseudomonas rhodesiae</name>
    <dbReference type="NCBI Taxonomy" id="76760"/>
    <lineage>
        <taxon>Bacteria</taxon>
        <taxon>Pseudomonadati</taxon>
        <taxon>Pseudomonadota</taxon>
        <taxon>Gammaproteobacteria</taxon>
        <taxon>Pseudomonadales</taxon>
        <taxon>Pseudomonadaceae</taxon>
        <taxon>Pseudomonas</taxon>
    </lineage>
</organism>
<evidence type="ECO:0000313" key="1">
    <source>
        <dbReference type="EMBL" id="SDV14929.1"/>
    </source>
</evidence>
<dbReference type="RefSeq" id="WP_052198895.1">
    <property type="nucleotide sequence ID" value="NZ_BAAAEG010000001.1"/>
</dbReference>
<protein>
    <submittedName>
        <fullName evidence="1">Uncharacterized protein</fullName>
    </submittedName>
</protein>
<dbReference type="AlphaFoldDB" id="A0AAE8HGL8"/>
<reference evidence="1 2" key="1">
    <citation type="submission" date="2016-10" db="EMBL/GenBank/DDBJ databases">
        <authorList>
            <person name="Varghese N."/>
            <person name="Submissions S."/>
        </authorList>
    </citation>
    <scope>NUCLEOTIDE SEQUENCE [LARGE SCALE GENOMIC DNA]</scope>
    <source>
        <strain evidence="1 2">BS2777</strain>
    </source>
</reference>
<dbReference type="EMBL" id="LT629801">
    <property type="protein sequence ID" value="SDV14929.1"/>
    <property type="molecule type" value="Genomic_DNA"/>
</dbReference>
<evidence type="ECO:0000313" key="2">
    <source>
        <dbReference type="Proteomes" id="UP000182085"/>
    </source>
</evidence>